<dbReference type="SMART" id="SM00848">
    <property type="entry name" value="Inhibitor_I29"/>
    <property type="match status" value="1"/>
</dbReference>
<feature type="domain" description="Cathepsin propeptide inhibitor" evidence="5">
    <location>
        <begin position="44"/>
        <end position="101"/>
    </location>
</feature>
<dbReference type="PROSITE" id="PS00139">
    <property type="entry name" value="THIOL_PROTEASE_CYS"/>
    <property type="match status" value="1"/>
</dbReference>
<dbReference type="FunFam" id="3.90.70.10:FF:000039">
    <property type="entry name" value="Cysteine proteinase 2, putative"/>
    <property type="match status" value="1"/>
</dbReference>
<keyword evidence="2" id="KW-0865">Zymogen</keyword>
<dbReference type="InterPro" id="IPR000668">
    <property type="entry name" value="Peptidase_C1A_C"/>
</dbReference>
<dbReference type="PROSITE" id="PS00639">
    <property type="entry name" value="THIOL_PROTEASE_HIS"/>
    <property type="match status" value="1"/>
</dbReference>
<name>A0A078B8E5_STYLE</name>
<comment type="similarity">
    <text evidence="1">Belongs to the peptidase C1 family.</text>
</comment>
<sequence length="339" mass="36862">MRQGFAITLAVVGVAAAVAVIALNESYSSTNLHAMEITQDNIDFAQYLAKHGKSYGTKEEYQFRFEQYKKNVALINIHNQENGNTFFLAPNKFTDYKPEEYRRLLGYKKVATNDIPEYSTFNESDIPASIDWRTKGAVNAVKDQGQCGSCWAFSTVGALEGRYKIKTGKLLSLSEQELVDCSKNGNQGCNGGDMGLAFDYLKSTQLELETDYPYKAVDQKCQFNKAKGKVGDQGHTNVQPNSVAALKAAIAQGPVSVAIEADTSVFQSYGGGILNSRSCGTNLDHGVVAVGYGSQGKQDYYIVRNSWGASWGENGYVRIAATNGAGICGIQMEPVVPKL</sequence>
<organism evidence="6 7">
    <name type="scientific">Stylonychia lemnae</name>
    <name type="common">Ciliate</name>
    <dbReference type="NCBI Taxonomy" id="5949"/>
    <lineage>
        <taxon>Eukaryota</taxon>
        <taxon>Sar</taxon>
        <taxon>Alveolata</taxon>
        <taxon>Ciliophora</taxon>
        <taxon>Intramacronucleata</taxon>
        <taxon>Spirotrichea</taxon>
        <taxon>Stichotrichia</taxon>
        <taxon>Sporadotrichida</taxon>
        <taxon>Oxytrichidae</taxon>
        <taxon>Stylonychinae</taxon>
        <taxon>Stylonychia</taxon>
    </lineage>
</organism>
<dbReference type="PRINTS" id="PR00705">
    <property type="entry name" value="PAPAIN"/>
</dbReference>
<proteinExistence type="inferred from homology"/>
<evidence type="ECO:0000256" key="2">
    <source>
        <dbReference type="ARBA" id="ARBA00023145"/>
    </source>
</evidence>
<evidence type="ECO:0000259" key="5">
    <source>
        <dbReference type="SMART" id="SM00848"/>
    </source>
</evidence>
<dbReference type="AlphaFoldDB" id="A0A078B8E5"/>
<reference evidence="6 7" key="1">
    <citation type="submission" date="2014-06" db="EMBL/GenBank/DDBJ databases">
        <authorList>
            <person name="Swart Estienne"/>
        </authorList>
    </citation>
    <scope>NUCLEOTIDE SEQUENCE [LARGE SCALE GENOMIC DNA]</scope>
    <source>
        <strain evidence="6 7">130c</strain>
    </source>
</reference>
<dbReference type="InterPro" id="IPR013128">
    <property type="entry name" value="Peptidase_C1A"/>
</dbReference>
<dbReference type="Gene3D" id="3.90.70.10">
    <property type="entry name" value="Cysteine proteinases"/>
    <property type="match status" value="1"/>
</dbReference>
<dbReference type="OrthoDB" id="292336at2759"/>
<dbReference type="EMBL" id="CCKQ01018500">
    <property type="protein sequence ID" value="CDW90466.1"/>
    <property type="molecule type" value="Genomic_DNA"/>
</dbReference>
<keyword evidence="7" id="KW-1185">Reference proteome</keyword>
<dbReference type="InterPro" id="IPR013201">
    <property type="entry name" value="Prot_inhib_I29"/>
</dbReference>
<evidence type="ECO:0000256" key="3">
    <source>
        <dbReference type="ARBA" id="ARBA00023157"/>
    </source>
</evidence>
<dbReference type="InterPro" id="IPR000169">
    <property type="entry name" value="Pept_cys_AS"/>
</dbReference>
<accession>A0A078B8E5</accession>
<dbReference type="InParanoid" id="A0A078B8E5"/>
<gene>
    <name evidence="6" type="primary">Contig3012.g3218</name>
    <name evidence="6" type="ORF">STYLEM_19609</name>
</gene>
<dbReference type="PANTHER" id="PTHR12411">
    <property type="entry name" value="CYSTEINE PROTEASE FAMILY C1-RELATED"/>
    <property type="match status" value="1"/>
</dbReference>
<evidence type="ECO:0000256" key="1">
    <source>
        <dbReference type="ARBA" id="ARBA00008455"/>
    </source>
</evidence>
<evidence type="ECO:0000313" key="7">
    <source>
        <dbReference type="Proteomes" id="UP000039865"/>
    </source>
</evidence>
<feature type="domain" description="Peptidase C1A papain C-terminal" evidence="4">
    <location>
        <begin position="126"/>
        <end position="338"/>
    </location>
</feature>
<dbReference type="Proteomes" id="UP000039865">
    <property type="component" value="Unassembled WGS sequence"/>
</dbReference>
<dbReference type="OMA" id="HEGWMTE"/>
<dbReference type="Pfam" id="PF00112">
    <property type="entry name" value="Peptidase_C1"/>
    <property type="match status" value="1"/>
</dbReference>
<dbReference type="Pfam" id="PF08246">
    <property type="entry name" value="Inhibitor_I29"/>
    <property type="match status" value="1"/>
</dbReference>
<dbReference type="InterPro" id="IPR039417">
    <property type="entry name" value="Peptidase_C1A_papain-like"/>
</dbReference>
<dbReference type="CDD" id="cd02248">
    <property type="entry name" value="Peptidase_C1A"/>
    <property type="match status" value="1"/>
</dbReference>
<dbReference type="InterPro" id="IPR025660">
    <property type="entry name" value="Pept_his_AS"/>
</dbReference>
<dbReference type="GO" id="GO:0008234">
    <property type="term" value="F:cysteine-type peptidase activity"/>
    <property type="evidence" value="ECO:0007669"/>
    <property type="project" value="InterPro"/>
</dbReference>
<dbReference type="SMART" id="SM00645">
    <property type="entry name" value="Pept_C1"/>
    <property type="match status" value="1"/>
</dbReference>
<evidence type="ECO:0000313" key="6">
    <source>
        <dbReference type="EMBL" id="CDW90466.1"/>
    </source>
</evidence>
<dbReference type="GO" id="GO:0006508">
    <property type="term" value="P:proteolysis"/>
    <property type="evidence" value="ECO:0007669"/>
    <property type="project" value="InterPro"/>
</dbReference>
<keyword evidence="3" id="KW-1015">Disulfide bond</keyword>
<dbReference type="SUPFAM" id="SSF54001">
    <property type="entry name" value="Cysteine proteinases"/>
    <property type="match status" value="1"/>
</dbReference>
<evidence type="ECO:0000259" key="4">
    <source>
        <dbReference type="SMART" id="SM00645"/>
    </source>
</evidence>
<dbReference type="InterPro" id="IPR038765">
    <property type="entry name" value="Papain-like_cys_pep_sf"/>
</dbReference>
<protein>
    <submittedName>
        <fullName evidence="6">Cathepsin l</fullName>
    </submittedName>
</protein>